<evidence type="ECO:0000313" key="3">
    <source>
        <dbReference type="Proteomes" id="UP000016931"/>
    </source>
</evidence>
<sequence>YYSNRIKRPILYTIARDYLAISTTSVPSESEFSKANNIVTQKRNKLLPDTIKKLAILKS</sequence>
<keyword evidence="3" id="KW-1185">Reference proteome</keyword>
<dbReference type="RefSeq" id="XP_016763332.1">
    <property type="nucleotide sequence ID" value="XM_016900637.1"/>
</dbReference>
<dbReference type="InterPro" id="IPR008906">
    <property type="entry name" value="HATC_C_dom"/>
</dbReference>
<dbReference type="GeneID" id="27897774"/>
<evidence type="ECO:0000313" key="2">
    <source>
        <dbReference type="EMBL" id="EMF15211.1"/>
    </source>
</evidence>
<dbReference type="SUPFAM" id="SSF53098">
    <property type="entry name" value="Ribonuclease H-like"/>
    <property type="match status" value="1"/>
</dbReference>
<feature type="domain" description="HAT C-terminal dimerisation" evidence="1">
    <location>
        <begin position="4"/>
        <end position="58"/>
    </location>
</feature>
<dbReference type="AlphaFoldDB" id="M3C4I9"/>
<dbReference type="OrthoDB" id="3944237at2759"/>
<dbReference type="EMBL" id="KB456261">
    <property type="protein sequence ID" value="EMF15211.1"/>
    <property type="molecule type" value="Genomic_DNA"/>
</dbReference>
<dbReference type="InterPro" id="IPR012337">
    <property type="entry name" value="RNaseH-like_sf"/>
</dbReference>
<dbReference type="STRING" id="692275.M3C4I9"/>
<dbReference type="eggNOG" id="KOG1121">
    <property type="taxonomic scope" value="Eukaryota"/>
</dbReference>
<dbReference type="HOGENOM" id="CLU_009123_17_3_1"/>
<organism evidence="2 3">
    <name type="scientific">Sphaerulina musiva (strain SO2202)</name>
    <name type="common">Poplar stem canker fungus</name>
    <name type="synonym">Septoria musiva</name>
    <dbReference type="NCBI Taxonomy" id="692275"/>
    <lineage>
        <taxon>Eukaryota</taxon>
        <taxon>Fungi</taxon>
        <taxon>Dikarya</taxon>
        <taxon>Ascomycota</taxon>
        <taxon>Pezizomycotina</taxon>
        <taxon>Dothideomycetes</taxon>
        <taxon>Dothideomycetidae</taxon>
        <taxon>Mycosphaerellales</taxon>
        <taxon>Mycosphaerellaceae</taxon>
        <taxon>Sphaerulina</taxon>
    </lineage>
</organism>
<feature type="non-terminal residue" evidence="2">
    <location>
        <position position="1"/>
    </location>
</feature>
<gene>
    <name evidence="2" type="ORF">SEPMUDRAFT_10649</name>
</gene>
<dbReference type="Pfam" id="PF05699">
    <property type="entry name" value="Dimer_Tnp_hAT"/>
    <property type="match status" value="1"/>
</dbReference>
<protein>
    <recommendedName>
        <fullName evidence="1">HAT C-terminal dimerisation domain-containing protein</fullName>
    </recommendedName>
</protein>
<accession>M3C4I9</accession>
<proteinExistence type="predicted"/>
<evidence type="ECO:0000259" key="1">
    <source>
        <dbReference type="Pfam" id="PF05699"/>
    </source>
</evidence>
<dbReference type="PANTHER" id="PTHR47611:SF1">
    <property type="entry name" value="CCHC-TYPE DOMAIN-CONTAINING PROTEIN"/>
    <property type="match status" value="1"/>
</dbReference>
<name>M3C4I9_SPHMS</name>
<reference evidence="2 3" key="1">
    <citation type="journal article" date="2012" name="PLoS Pathog.">
        <title>Diverse lifestyles and strategies of plant pathogenesis encoded in the genomes of eighteen Dothideomycetes fungi.</title>
        <authorList>
            <person name="Ohm R.A."/>
            <person name="Feau N."/>
            <person name="Henrissat B."/>
            <person name="Schoch C.L."/>
            <person name="Horwitz B.A."/>
            <person name="Barry K.W."/>
            <person name="Condon B.J."/>
            <person name="Copeland A.C."/>
            <person name="Dhillon B."/>
            <person name="Glaser F."/>
            <person name="Hesse C.N."/>
            <person name="Kosti I."/>
            <person name="LaButti K."/>
            <person name="Lindquist E.A."/>
            <person name="Lucas S."/>
            <person name="Salamov A.A."/>
            <person name="Bradshaw R.E."/>
            <person name="Ciuffetti L."/>
            <person name="Hamelin R.C."/>
            <person name="Kema G.H.J."/>
            <person name="Lawrence C."/>
            <person name="Scott J.A."/>
            <person name="Spatafora J.W."/>
            <person name="Turgeon B.G."/>
            <person name="de Wit P.J.G.M."/>
            <person name="Zhong S."/>
            <person name="Goodwin S.B."/>
            <person name="Grigoriev I.V."/>
        </authorList>
    </citation>
    <scope>NUCLEOTIDE SEQUENCE [LARGE SCALE GENOMIC DNA]</scope>
    <source>
        <strain evidence="2 3">SO2202</strain>
    </source>
</reference>
<dbReference type="PANTHER" id="PTHR47611">
    <property type="entry name" value="HAT DIMERISATION DOMAIN, C-TERMINAL"/>
    <property type="match status" value="1"/>
</dbReference>
<dbReference type="GO" id="GO:0046983">
    <property type="term" value="F:protein dimerization activity"/>
    <property type="evidence" value="ECO:0007669"/>
    <property type="project" value="InterPro"/>
</dbReference>
<feature type="non-terminal residue" evidence="2">
    <location>
        <position position="59"/>
    </location>
</feature>
<dbReference type="Proteomes" id="UP000016931">
    <property type="component" value="Unassembled WGS sequence"/>
</dbReference>